<proteinExistence type="predicted"/>
<evidence type="ECO:0000313" key="1">
    <source>
        <dbReference type="EMBL" id="KAJ7350192.1"/>
    </source>
</evidence>
<organism evidence="1 2">
    <name type="scientific">Desmophyllum pertusum</name>
    <dbReference type="NCBI Taxonomy" id="174260"/>
    <lineage>
        <taxon>Eukaryota</taxon>
        <taxon>Metazoa</taxon>
        <taxon>Cnidaria</taxon>
        <taxon>Anthozoa</taxon>
        <taxon>Hexacorallia</taxon>
        <taxon>Scleractinia</taxon>
        <taxon>Caryophylliina</taxon>
        <taxon>Caryophylliidae</taxon>
        <taxon>Desmophyllum</taxon>
    </lineage>
</organism>
<dbReference type="EMBL" id="MU827379">
    <property type="protein sequence ID" value="KAJ7350192.1"/>
    <property type="molecule type" value="Genomic_DNA"/>
</dbReference>
<dbReference type="Proteomes" id="UP001163046">
    <property type="component" value="Unassembled WGS sequence"/>
</dbReference>
<dbReference type="OrthoDB" id="5957160at2759"/>
<name>A0A9W9YL01_9CNID</name>
<dbReference type="AlphaFoldDB" id="A0A9W9YL01"/>
<sequence>MAMEPALSALISYEAQDKVLDLMTEKGFTGLASANLLAKDGPRPIYRKDLKQDDIAYYEILSGDGKEYFLLSAGPKTADNRFVESGDINATSQQYRPTDALNMQARRNGQTCFKHYRLSQAGLYMCEDRSGIPVAATYNWTSNAPIDPKQWKSLPGMVKASLTFFNKEWRGLSCEVSEEGEWGSLRQVQSVQKLAQYDEEALQSGSKHRISLGFHPYKSTPRIFFTGTGGIKSDLKTADWQKKLCAVLPNVCSGSDLTYVNSRLFISARNGINYFELLVHKDKSTVQKILMNTDISFSVQVTTSDDGIVWEKRFGIETNFASRTKRWSPWSYWSVYHPHLFPNYHQHRCCGCYSGCGAVAWAQIFAYYDR</sequence>
<comment type="caution">
    <text evidence="1">The sequence shown here is derived from an EMBL/GenBank/DDBJ whole genome shotgun (WGS) entry which is preliminary data.</text>
</comment>
<gene>
    <name evidence="1" type="ORF">OS493_037836</name>
</gene>
<evidence type="ECO:0000313" key="2">
    <source>
        <dbReference type="Proteomes" id="UP001163046"/>
    </source>
</evidence>
<accession>A0A9W9YL01</accession>
<protein>
    <submittedName>
        <fullName evidence="1">Uncharacterized protein</fullName>
    </submittedName>
</protein>
<keyword evidence="2" id="KW-1185">Reference proteome</keyword>
<reference evidence="1" key="1">
    <citation type="submission" date="2023-01" db="EMBL/GenBank/DDBJ databases">
        <title>Genome assembly of the deep-sea coral Lophelia pertusa.</title>
        <authorList>
            <person name="Herrera S."/>
            <person name="Cordes E."/>
        </authorList>
    </citation>
    <scope>NUCLEOTIDE SEQUENCE</scope>
    <source>
        <strain evidence="1">USNM1676648</strain>
        <tissue evidence="1">Polyp</tissue>
    </source>
</reference>